<dbReference type="RefSeq" id="WP_210217735.1">
    <property type="nucleotide sequence ID" value="NZ_CP072793.1"/>
</dbReference>
<dbReference type="InterPro" id="IPR015943">
    <property type="entry name" value="WD40/YVTN_repeat-like_dom_sf"/>
</dbReference>
<dbReference type="Proteomes" id="UP000672009">
    <property type="component" value="Chromosome"/>
</dbReference>
<dbReference type="Gene3D" id="3.40.50.410">
    <property type="entry name" value="von Willebrand factor, type A domain"/>
    <property type="match status" value="2"/>
</dbReference>
<sequence>MKNTPRKLRWLLWLAPLLFASTLMADETDIYYAQNTSANPNILFVLDNSGSMNCTDPATGTVIASCLSAGKSRQEVMKDVFSQVLTTAPTNLNIGLMRYGGHGEDAANGVSFPVKPIDLDKDGNGSAMSIIQASTPEGLDNLPNPQGMNQPVREFLKDVASDWGAYGYTPIVDALYEATRYYRGEDVLFGRKLPDHIRAAHPSSYTGTLDPGSACGEITSCVKDWWECWQTIVPGSCRTEQRDACTWGVVANDACCWVPDSVDEAGNASGGSCTSYTCPRYDCTDTPKPTNVEVCDQQLCDGEPTGVAKYKTPIEQECQSNYIVLMSDGRPEYSASRGGINALPTAATDIATLTTETCVDSPNGYKSGTCGPELTKFLLNEDQSTTLDGDQFIQTFAIGFGLNDVNATNYLKALASVPAGYAQADDADSLKLAFENVIKRVQDETSPKLQLSGTPIFQSTGDGLQPALPAAPTLAELTDYEQQVMTSLFNPMSYMRTLAAGGFFEASDTATLLDAFNSIINKVTASASSFSSPSYQVDQGSLLSHSEFVYIPVFDRNVLPLWPGNLKKFKRDSTGKLIDKNGNEAVDAQGVFKDNAQDLWSATQDGKDVTKGGAANKLPLPDARKLLTHTSDVKLNVPVLNLDKTNVTPVMLGLAASDNAMRDNLVDFIRGKKADGTPRYHMGDMLNGKPQLITADDSKPYIIVGSNEGYLHAIDADTGVEKWAFMPKSLLKNVDTFYQNAQPKKHISGIDGALNVWRFQYDDDGDNVLDAADPYKTYVYFGLRQGGNEYYMLDISTIASPKIVWYITDQTSGFSELGQAWSKPAFAKMRLAKNSPENATHDSELVDVLVFGGGYDPVKNTENTASVTRAADSKGRNVYIVRADTGALVWSLRDNVTGAAAKLTDSIPGDIRVMDMDRNGALDRLYFADTGGHVWRVDMDVDVGDLLPAGADTFYDYSKARLSEFANVGGTAVNKRMFFYEPDIALMQHQGKTILTLAIGSGYRTRPLSESDDRFYVFIDRNPFSPPDSSIFPIQENAKLVSLTNADGTDNTSAIGASKSLLTETTLHGWYYDLPNTGEKVLAPAVTFMNKVIFTTFASAPASEEGIDPCSAPPNSARAYVLDLFNGGAAVNLDRKDGDAERSVIAGVNEILDAAQVVFSKPTAADGTACKAGDCGTQVAEVRIGKMNLPLIDNTNIPLGTNMGDILPRVFWRDELKGTE</sequence>
<dbReference type="Gene3D" id="2.130.10.10">
    <property type="entry name" value="YVTN repeat-like/Quinoprotein amine dehydrogenase"/>
    <property type="match status" value="1"/>
</dbReference>
<dbReference type="EMBL" id="CP072793">
    <property type="protein sequence ID" value="QTR52177.1"/>
    <property type="molecule type" value="Genomic_DNA"/>
</dbReference>
<accession>A0A975IFZ1</accession>
<name>A0A975IFZ1_9GAMM</name>
<reference evidence="2" key="1">
    <citation type="submission" date="2021-04" db="EMBL/GenBank/DDBJ databases">
        <title>Genomics, taxonomy and metabolism of representatives of sulfur bacteria of the genus Thiothrix: Thiothrix fructosivorans QT, Thiothrix unzii A1T and three new species, Thiothrix subterranea sp. nov., Thiothrix litoralis sp. nov. and 'Candidatus Thiothrix anitrata' sp. nov.</title>
        <authorList>
            <person name="Ravin N.V."/>
            <person name="Smolyakov D."/>
            <person name="Rudenko T.S."/>
            <person name="Mardanov A.V."/>
            <person name="Beletsky A.V."/>
            <person name="Markov N.D."/>
            <person name="Fomenkov A.I."/>
            <person name="Roberts R.J."/>
            <person name="Karnachuk O.V."/>
            <person name="Novikov A."/>
            <person name="Grabovich M.Y."/>
        </authorList>
    </citation>
    <scope>NUCLEOTIDE SEQUENCE</scope>
    <source>
        <strain evidence="2">A1</strain>
    </source>
</reference>
<dbReference type="KEGG" id="tun:J9260_10500"/>
<keyword evidence="1" id="KW-0732">Signal</keyword>
<dbReference type="AlphaFoldDB" id="A0A975IFZ1"/>
<evidence type="ECO:0000256" key="1">
    <source>
        <dbReference type="SAM" id="SignalP"/>
    </source>
</evidence>
<dbReference type="SUPFAM" id="SSF50998">
    <property type="entry name" value="Quinoprotein alcohol dehydrogenase-like"/>
    <property type="match status" value="1"/>
</dbReference>
<feature type="chain" id="PRO_5037195957" evidence="1">
    <location>
        <begin position="26"/>
        <end position="1220"/>
    </location>
</feature>
<keyword evidence="3" id="KW-1185">Reference proteome</keyword>
<evidence type="ECO:0000313" key="3">
    <source>
        <dbReference type="Proteomes" id="UP000672009"/>
    </source>
</evidence>
<feature type="signal peptide" evidence="1">
    <location>
        <begin position="1"/>
        <end position="25"/>
    </location>
</feature>
<evidence type="ECO:0000313" key="2">
    <source>
        <dbReference type="EMBL" id="QTR52177.1"/>
    </source>
</evidence>
<gene>
    <name evidence="2" type="ORF">J9260_10500</name>
</gene>
<dbReference type="SUPFAM" id="SSF53300">
    <property type="entry name" value="vWA-like"/>
    <property type="match status" value="1"/>
</dbReference>
<proteinExistence type="predicted"/>
<dbReference type="InterPro" id="IPR011047">
    <property type="entry name" value="Quinoprotein_ADH-like_sf"/>
</dbReference>
<organism evidence="2 3">
    <name type="scientific">Thiothrix unzii</name>
    <dbReference type="NCBI Taxonomy" id="111769"/>
    <lineage>
        <taxon>Bacteria</taxon>
        <taxon>Pseudomonadati</taxon>
        <taxon>Pseudomonadota</taxon>
        <taxon>Gammaproteobacteria</taxon>
        <taxon>Thiotrichales</taxon>
        <taxon>Thiotrichaceae</taxon>
        <taxon>Thiothrix</taxon>
    </lineage>
</organism>
<dbReference type="InterPro" id="IPR036465">
    <property type="entry name" value="vWFA_dom_sf"/>
</dbReference>
<protein>
    <submittedName>
        <fullName evidence="2">PQQ-binding-like beta-propeller repeat protein</fullName>
    </submittedName>
</protein>